<sequence>MRIEQYFLMTNYSLWEVILNGDSPVSTIVVDGVVQPVSYKSAEQKLARRNEQKACAIEKRFGGNTKTKKVQKTLLKQQFENFTGSSFENLDRIHNRLQKLVSQLEIHRMSLFQEDVNLKFLCSLPFEWKTHTLIWRNKADLEEHSLDDLFNSLKIYKAEVKHSSSTGNPTQNLAFMSSSNTDSTANLVSAATSVFAVCAKLHVSSHPNIDSLSNAVIYSFFASQSTNPQLDNEDLKQIDAEILVMIELHLWVLICQKWSVITATERDILLGSVGLLRTQEGCYDWSYQAEEEPANFALMAITSSSSSSDNEPVEAPILDATLSPKSNGSSKRKNRKTCFVCRSVDHLIKDCDYHAKKRLNPHEGNIHTGPKPVSITTVRPVCADVPKIMVTRPRHAHPIDTKSKSPITRHITCSPSPKTSNSPPKVTAAYALVVSAAKGKKGKWVWRPKCPTLDHDFRTINTLMILKQFDYNDALGRSKSDKGVIDIGCSWYMTWNMSYLSDFEELNGGYVAFGGNPNGGKISGKGKIKTGKFEEKFDEGYLVGYSINSKVFTVFNSRARIVQETLHVNFLENKPNIAGSGSTWLFDIDSLTRTMNYQPVTAGNQSNPSADRDAAFDGKEHEVDTKKPESAVNVSPSSKFEDHSDNSSNDVNAAGSIVPTSRQNSSNSTNPFSAACPLNTNASPTYGKFSFNDASQLPDNPDMLEIEDIT</sequence>
<feature type="compositionally biased region" description="Polar residues" evidence="1">
    <location>
        <begin position="599"/>
        <end position="609"/>
    </location>
</feature>
<dbReference type="InterPro" id="IPR057670">
    <property type="entry name" value="SH3_retrovirus"/>
</dbReference>
<comment type="caution">
    <text evidence="3">The sequence shown here is derived from an EMBL/GenBank/DDBJ whole genome shotgun (WGS) entry which is preliminary data.</text>
</comment>
<accession>A0A6L2JEK0</accession>
<feature type="region of interest" description="Disordered" evidence="1">
    <location>
        <begin position="599"/>
        <end position="710"/>
    </location>
</feature>
<evidence type="ECO:0000259" key="2">
    <source>
        <dbReference type="Pfam" id="PF25597"/>
    </source>
</evidence>
<feature type="domain" description="Retroviral polymerase SH3-like" evidence="2">
    <location>
        <begin position="529"/>
        <end position="574"/>
    </location>
</feature>
<evidence type="ECO:0000256" key="1">
    <source>
        <dbReference type="SAM" id="MobiDB-lite"/>
    </source>
</evidence>
<dbReference type="Pfam" id="PF14223">
    <property type="entry name" value="Retrotran_gag_2"/>
    <property type="match status" value="1"/>
</dbReference>
<reference evidence="3" key="1">
    <citation type="journal article" date="2019" name="Sci. Rep.">
        <title>Draft genome of Tanacetum cinerariifolium, the natural source of mosquito coil.</title>
        <authorList>
            <person name="Yamashiro T."/>
            <person name="Shiraishi A."/>
            <person name="Satake H."/>
            <person name="Nakayama K."/>
        </authorList>
    </citation>
    <scope>NUCLEOTIDE SEQUENCE</scope>
</reference>
<feature type="compositionally biased region" description="Polar residues" evidence="1">
    <location>
        <begin position="658"/>
        <end position="684"/>
    </location>
</feature>
<feature type="compositionally biased region" description="Basic and acidic residues" evidence="1">
    <location>
        <begin position="610"/>
        <end position="629"/>
    </location>
</feature>
<dbReference type="EMBL" id="BKCJ010000687">
    <property type="protein sequence ID" value="GEU35408.1"/>
    <property type="molecule type" value="Genomic_DNA"/>
</dbReference>
<name>A0A6L2JEK0_TANCI</name>
<evidence type="ECO:0000313" key="3">
    <source>
        <dbReference type="EMBL" id="GEU35408.1"/>
    </source>
</evidence>
<proteinExistence type="predicted"/>
<dbReference type="Pfam" id="PF25597">
    <property type="entry name" value="SH3_retrovirus"/>
    <property type="match status" value="1"/>
</dbReference>
<organism evidence="3">
    <name type="scientific">Tanacetum cinerariifolium</name>
    <name type="common">Dalmatian daisy</name>
    <name type="synonym">Chrysanthemum cinerariifolium</name>
    <dbReference type="NCBI Taxonomy" id="118510"/>
    <lineage>
        <taxon>Eukaryota</taxon>
        <taxon>Viridiplantae</taxon>
        <taxon>Streptophyta</taxon>
        <taxon>Embryophyta</taxon>
        <taxon>Tracheophyta</taxon>
        <taxon>Spermatophyta</taxon>
        <taxon>Magnoliopsida</taxon>
        <taxon>eudicotyledons</taxon>
        <taxon>Gunneridae</taxon>
        <taxon>Pentapetalae</taxon>
        <taxon>asterids</taxon>
        <taxon>campanulids</taxon>
        <taxon>Asterales</taxon>
        <taxon>Asteraceae</taxon>
        <taxon>Asteroideae</taxon>
        <taxon>Anthemideae</taxon>
        <taxon>Anthemidinae</taxon>
        <taxon>Tanacetum</taxon>
    </lineage>
</organism>
<feature type="region of interest" description="Disordered" evidence="1">
    <location>
        <begin position="397"/>
        <end position="422"/>
    </location>
</feature>
<gene>
    <name evidence="3" type="ORF">Tci_007386</name>
</gene>
<dbReference type="AlphaFoldDB" id="A0A6L2JEK0"/>
<protein>
    <recommendedName>
        <fullName evidence="2">Retroviral polymerase SH3-like domain-containing protein</fullName>
    </recommendedName>
</protein>